<feature type="region of interest" description="Disordered" evidence="1">
    <location>
        <begin position="480"/>
        <end position="588"/>
    </location>
</feature>
<feature type="compositionally biased region" description="Low complexity" evidence="1">
    <location>
        <begin position="443"/>
        <end position="454"/>
    </location>
</feature>
<feature type="compositionally biased region" description="Gly residues" evidence="1">
    <location>
        <begin position="550"/>
        <end position="564"/>
    </location>
</feature>
<sequence>MRPLCQCAMALPAPVVWHLQRPGTRPPVCSSQGRFKKASRPTLCACSSPAERPPPQPSLSQEAPAETNPGLRPGGQGNDLALFAEEPGSGGLDPPLPSLPRSVEEVSWWESQAGSAEGSGAANRIEPAGPGGAPEGHGGALTREQRLLGQADHPERPDGSQAGARAGGGEEAATPVGAAPDSSAARGAGSGAGAASALGALSVPEPPPPPLLPRSVEEVCWWHSQPAQEPRPEAPAEQHPSPGEGPAEAADGSGDLSEASAEGEAGAPGAPAGNGDGEPAGQEVRGPAGRGTGPQEAAEERDRAFVGGLGAAATLGGGSLPGGSEPPGAEGSAAPERALVEAPGAEVVAGESADAEGRSDSQGHETGAAEPGGPAAVEGAGPLGTAERSAEAPGTRGPAGSEGLRADVGSQTSDGVPVALEAETETRKGPRGSAAQADGSSMDAGTDAGDVAATRWGQLGGEGAAVISGFVELGRASLPEGLDAEGVPDPSPDRAATGEPSGEDVAATAAADDAAPDATPGGLETAATQGGGEMLPSEADAEAAAAEYGGMVGEGSGGPHGDGLSGEPSPGTVQARYKPSDPLFRPPQRTDLVSFLPAGAWQKQLERAVLDRDSEVEDQVMVPISMDRDDLEEQILHQWVVSCRRKLFPSHPFLLAYEWQAGNNEMVFKGDVMLWNGSTEILTVELKTNKAPEVSDQTIENLRNRKVESQALKGEVFAYHFLEQRPQVLALRIALAVTGALPHVKGVSITNNFTEQHQPHLSEEERELLREGFQGFRSKAAIVTPVTKWEGEVSAADADLPAVIKGEQISESLDEDYFSSMDEEVDDDYDRMITAPENTDEICLSIVHVLARATDYSCTSSSLAAELFRLYGRRAFIHVSGLKLGRFLQKQNGLFEASKSHGTLKIKLAHKVMKIAKERAVMLDDLVPLIKRK</sequence>
<evidence type="ECO:0000256" key="1">
    <source>
        <dbReference type="SAM" id="MobiDB-lite"/>
    </source>
</evidence>
<dbReference type="AlphaFoldDB" id="A0A061SE35"/>
<protein>
    <submittedName>
        <fullName evidence="2">Uncharacterized protein</fullName>
    </submittedName>
</protein>
<feature type="region of interest" description="Disordered" evidence="1">
    <location>
        <begin position="40"/>
        <end position="455"/>
    </location>
</feature>
<name>A0A061SE35_9CHLO</name>
<evidence type="ECO:0000313" key="2">
    <source>
        <dbReference type="EMBL" id="JAC81006.1"/>
    </source>
</evidence>
<organism evidence="2">
    <name type="scientific">Tetraselmis sp. GSL018</name>
    <dbReference type="NCBI Taxonomy" id="582737"/>
    <lineage>
        <taxon>Eukaryota</taxon>
        <taxon>Viridiplantae</taxon>
        <taxon>Chlorophyta</taxon>
        <taxon>core chlorophytes</taxon>
        <taxon>Chlorodendrophyceae</taxon>
        <taxon>Chlorodendrales</taxon>
        <taxon>Chlorodendraceae</taxon>
        <taxon>Tetraselmis</taxon>
    </lineage>
</organism>
<feature type="compositionally biased region" description="Gly residues" evidence="1">
    <location>
        <begin position="129"/>
        <end position="139"/>
    </location>
</feature>
<feature type="compositionally biased region" description="Low complexity" evidence="1">
    <location>
        <begin position="364"/>
        <end position="384"/>
    </location>
</feature>
<feature type="compositionally biased region" description="Low complexity" evidence="1">
    <location>
        <begin position="110"/>
        <end position="128"/>
    </location>
</feature>
<reference evidence="2" key="1">
    <citation type="submission" date="2014-05" db="EMBL/GenBank/DDBJ databases">
        <title>The transcriptome of the halophilic microalga Tetraselmis sp. GSL018 isolated from the Great Salt Lake, Utah.</title>
        <authorList>
            <person name="Jinkerson R.E."/>
            <person name="D'Adamo S."/>
            <person name="Posewitz M.C."/>
        </authorList>
    </citation>
    <scope>NUCLEOTIDE SEQUENCE</scope>
    <source>
        <strain evidence="2">GSL018</strain>
    </source>
</reference>
<feature type="compositionally biased region" description="Low complexity" evidence="1">
    <location>
        <begin position="171"/>
        <end position="203"/>
    </location>
</feature>
<dbReference type="EMBL" id="GBEZ01004193">
    <property type="protein sequence ID" value="JAC81006.1"/>
    <property type="molecule type" value="Transcribed_RNA"/>
</dbReference>
<feature type="compositionally biased region" description="Low complexity" evidence="1">
    <location>
        <begin position="506"/>
        <end position="520"/>
    </location>
</feature>
<feature type="compositionally biased region" description="Low complexity" evidence="1">
    <location>
        <begin position="252"/>
        <end position="271"/>
    </location>
</feature>
<proteinExistence type="predicted"/>
<accession>A0A061SE35</accession>
<feature type="compositionally biased region" description="Gly residues" evidence="1">
    <location>
        <begin position="307"/>
        <end position="321"/>
    </location>
</feature>
<gene>
    <name evidence="2" type="ORF">TSPGSL018_8903</name>
</gene>
<feature type="compositionally biased region" description="Low complexity" evidence="1">
    <location>
        <begin position="322"/>
        <end position="336"/>
    </location>
</feature>